<sequence length="180" mass="20428">MTTKRIVITGGPGTGKTSIINELVKRGHRCLEEVSRQVTLEARENGVEQLFLTDPILFSKKLLDGRIAQFEEASSMDAAITFLDRGIPDVVAYMDFIGDPYPEEFTIACREHAYDMVFVLKPWEDIFVSDSERYENFEQAQAIHHHLVDTYSNYGYALVDVPFGTVEERTNFVVNVVNSL</sequence>
<dbReference type="Gene3D" id="3.40.50.300">
    <property type="entry name" value="P-loop containing nucleotide triphosphate hydrolases"/>
    <property type="match status" value="1"/>
</dbReference>
<keyword evidence="3" id="KW-1185">Reference proteome</keyword>
<gene>
    <name evidence="2" type="ORF">ACFQ1M_09565</name>
</gene>
<accession>A0ABW3D020</accession>
<dbReference type="Pfam" id="PF13521">
    <property type="entry name" value="AAA_28"/>
    <property type="match status" value="1"/>
</dbReference>
<dbReference type="InterPro" id="IPR027417">
    <property type="entry name" value="P-loop_NTPase"/>
</dbReference>
<dbReference type="SUPFAM" id="SSF52540">
    <property type="entry name" value="P-loop containing nucleoside triphosphate hydrolases"/>
    <property type="match status" value="1"/>
</dbReference>
<organism evidence="2 3">
    <name type="scientific">Sungkyunkwania multivorans</name>
    <dbReference type="NCBI Taxonomy" id="1173618"/>
    <lineage>
        <taxon>Bacteria</taxon>
        <taxon>Pseudomonadati</taxon>
        <taxon>Bacteroidota</taxon>
        <taxon>Flavobacteriia</taxon>
        <taxon>Flavobacteriales</taxon>
        <taxon>Flavobacteriaceae</taxon>
        <taxon>Sungkyunkwania</taxon>
    </lineage>
</organism>
<dbReference type="Proteomes" id="UP001596978">
    <property type="component" value="Unassembled WGS sequence"/>
</dbReference>
<dbReference type="InterPro" id="IPR038727">
    <property type="entry name" value="NadR/Ttd14_AAA_dom"/>
</dbReference>
<proteinExistence type="predicted"/>
<reference evidence="3" key="1">
    <citation type="journal article" date="2019" name="Int. J. Syst. Evol. Microbiol.">
        <title>The Global Catalogue of Microorganisms (GCM) 10K type strain sequencing project: providing services to taxonomists for standard genome sequencing and annotation.</title>
        <authorList>
            <consortium name="The Broad Institute Genomics Platform"/>
            <consortium name="The Broad Institute Genome Sequencing Center for Infectious Disease"/>
            <person name="Wu L."/>
            <person name="Ma J."/>
        </authorList>
    </citation>
    <scope>NUCLEOTIDE SEQUENCE [LARGE SCALE GENOMIC DNA]</scope>
    <source>
        <strain evidence="3">CCUG 62952</strain>
    </source>
</reference>
<dbReference type="EMBL" id="JBHTJH010000005">
    <property type="protein sequence ID" value="MFD0862459.1"/>
    <property type="molecule type" value="Genomic_DNA"/>
</dbReference>
<comment type="caution">
    <text evidence="2">The sequence shown here is derived from an EMBL/GenBank/DDBJ whole genome shotgun (WGS) entry which is preliminary data.</text>
</comment>
<feature type="domain" description="NadR/Ttd14 AAA" evidence="1">
    <location>
        <begin position="5"/>
        <end position="169"/>
    </location>
</feature>
<name>A0ABW3D020_9FLAO</name>
<dbReference type="RefSeq" id="WP_386407482.1">
    <property type="nucleotide sequence ID" value="NZ_JBHTJH010000005.1"/>
</dbReference>
<evidence type="ECO:0000313" key="3">
    <source>
        <dbReference type="Proteomes" id="UP001596978"/>
    </source>
</evidence>
<protein>
    <submittedName>
        <fullName evidence="2">AAA family ATPase</fullName>
    </submittedName>
</protein>
<evidence type="ECO:0000313" key="2">
    <source>
        <dbReference type="EMBL" id="MFD0862459.1"/>
    </source>
</evidence>
<evidence type="ECO:0000259" key="1">
    <source>
        <dbReference type="Pfam" id="PF13521"/>
    </source>
</evidence>